<reference evidence="4" key="1">
    <citation type="submission" date="2023-03" db="EMBL/GenBank/DDBJ databases">
        <title>Massive genome expansion in bonnet fungi (Mycena s.s.) driven by repeated elements and novel gene families across ecological guilds.</title>
        <authorList>
            <consortium name="Lawrence Berkeley National Laboratory"/>
            <person name="Harder C.B."/>
            <person name="Miyauchi S."/>
            <person name="Viragh M."/>
            <person name="Kuo A."/>
            <person name="Thoen E."/>
            <person name="Andreopoulos B."/>
            <person name="Lu D."/>
            <person name="Skrede I."/>
            <person name="Drula E."/>
            <person name="Henrissat B."/>
            <person name="Morin E."/>
            <person name="Kohler A."/>
            <person name="Barry K."/>
            <person name="LaButti K."/>
            <person name="Morin E."/>
            <person name="Salamov A."/>
            <person name="Lipzen A."/>
            <person name="Mereny Z."/>
            <person name="Hegedus B."/>
            <person name="Baldrian P."/>
            <person name="Stursova M."/>
            <person name="Weitz H."/>
            <person name="Taylor A."/>
            <person name="Grigoriev I.V."/>
            <person name="Nagy L.G."/>
            <person name="Martin F."/>
            <person name="Kauserud H."/>
        </authorList>
    </citation>
    <scope>NUCLEOTIDE SEQUENCE</scope>
    <source>
        <strain evidence="4">CBHHK002</strain>
    </source>
</reference>
<dbReference type="GO" id="GO:0016740">
    <property type="term" value="F:transferase activity"/>
    <property type="evidence" value="ECO:0007669"/>
    <property type="project" value="UniProtKB-KW"/>
</dbReference>
<dbReference type="EMBL" id="JARIHO010000046">
    <property type="protein sequence ID" value="KAJ7323573.1"/>
    <property type="molecule type" value="Genomic_DNA"/>
</dbReference>
<protein>
    <recommendedName>
        <fullName evidence="3">Glycosyl transferase CAP10 domain-containing protein</fullName>
    </recommendedName>
</protein>
<dbReference type="AlphaFoldDB" id="A0AAD6ZI18"/>
<gene>
    <name evidence="4" type="ORF">DFH08DRAFT_817606</name>
</gene>
<evidence type="ECO:0000313" key="5">
    <source>
        <dbReference type="Proteomes" id="UP001218218"/>
    </source>
</evidence>
<dbReference type="PANTHER" id="PTHR12203">
    <property type="entry name" value="KDEL LYS-ASP-GLU-LEU CONTAINING - RELATED"/>
    <property type="match status" value="1"/>
</dbReference>
<evidence type="ECO:0000256" key="2">
    <source>
        <dbReference type="ARBA" id="ARBA00022679"/>
    </source>
</evidence>
<evidence type="ECO:0000313" key="4">
    <source>
        <dbReference type="EMBL" id="KAJ7323573.1"/>
    </source>
</evidence>
<dbReference type="Pfam" id="PF05686">
    <property type="entry name" value="Glyco_transf_90"/>
    <property type="match status" value="1"/>
</dbReference>
<keyword evidence="2" id="KW-0808">Transferase</keyword>
<keyword evidence="5" id="KW-1185">Reference proteome</keyword>
<evidence type="ECO:0000259" key="3">
    <source>
        <dbReference type="Pfam" id="PF05686"/>
    </source>
</evidence>
<accession>A0AAD6ZI18</accession>
<comment type="caution">
    <text evidence="4">The sequence shown here is derived from an EMBL/GenBank/DDBJ whole genome shotgun (WGS) entry which is preliminary data.</text>
</comment>
<sequence length="106" mass="12396">MWMDFYTLAIQPLHNVGITCFAKTLCEEDCNCTVVMVEYGIRGASQAWEELYHFKYTINVDGTTFSGRYLGLLRSDSLAFKSTIFEEYFNNWLRPFEHYIPVKADL</sequence>
<name>A0AAD6ZI18_9AGAR</name>
<proteinExistence type="inferred from homology"/>
<evidence type="ECO:0000256" key="1">
    <source>
        <dbReference type="ARBA" id="ARBA00010118"/>
    </source>
</evidence>
<dbReference type="InterPro" id="IPR006598">
    <property type="entry name" value="CAP10"/>
</dbReference>
<organism evidence="4 5">
    <name type="scientific">Mycena albidolilacea</name>
    <dbReference type="NCBI Taxonomy" id="1033008"/>
    <lineage>
        <taxon>Eukaryota</taxon>
        <taxon>Fungi</taxon>
        <taxon>Dikarya</taxon>
        <taxon>Basidiomycota</taxon>
        <taxon>Agaricomycotina</taxon>
        <taxon>Agaricomycetes</taxon>
        <taxon>Agaricomycetidae</taxon>
        <taxon>Agaricales</taxon>
        <taxon>Marasmiineae</taxon>
        <taxon>Mycenaceae</taxon>
        <taxon>Mycena</taxon>
    </lineage>
</organism>
<dbReference type="InterPro" id="IPR051091">
    <property type="entry name" value="O-Glucosyltr/Glycosyltrsf_90"/>
</dbReference>
<comment type="similarity">
    <text evidence="1">Belongs to the glycosyltransferase 90 family.</text>
</comment>
<feature type="domain" description="Glycosyl transferase CAP10" evidence="3">
    <location>
        <begin position="47"/>
        <end position="104"/>
    </location>
</feature>
<dbReference type="PANTHER" id="PTHR12203:SF35">
    <property type="entry name" value="PROTEIN O-GLUCOSYLTRANSFERASE 1"/>
    <property type="match status" value="1"/>
</dbReference>
<dbReference type="Proteomes" id="UP001218218">
    <property type="component" value="Unassembled WGS sequence"/>
</dbReference>